<dbReference type="GeneID" id="32113876"/>
<keyword evidence="7" id="KW-0325">Glycoprotein</keyword>
<keyword evidence="3" id="KW-0808">Transferase</keyword>
<dbReference type="RefSeq" id="WP_083258836.1">
    <property type="nucleotide sequence ID" value="NZ_CP016070.1"/>
</dbReference>
<dbReference type="PANTHER" id="PTHR20961">
    <property type="entry name" value="GLYCOSYLTRANSFERASE"/>
    <property type="match status" value="1"/>
</dbReference>
<evidence type="ECO:0000256" key="4">
    <source>
        <dbReference type="ARBA" id="ARBA00022692"/>
    </source>
</evidence>
<evidence type="ECO:0000256" key="5">
    <source>
        <dbReference type="ARBA" id="ARBA00022989"/>
    </source>
</evidence>
<reference evidence="9 10" key="1">
    <citation type="submission" date="2016-06" db="EMBL/GenBank/DDBJ databases">
        <title>Discovery of anaerobic lithoheterotrophic haloarchaeon capable of sulfur respiration by hydrogen and formate.</title>
        <authorList>
            <person name="Sorokin D.Y."/>
            <person name="Kublanov I.V."/>
            <person name="Roman P."/>
            <person name="Sinninghe Damste J.S."/>
            <person name="Golyshin P.N."/>
            <person name="Rojo D."/>
            <person name="Ciordia S."/>
            <person name="Mena Md.C."/>
            <person name="Ferrer M."/>
            <person name="Smedile F."/>
            <person name="Messina E."/>
            <person name="La Cono V."/>
            <person name="Yakimov M.M."/>
        </authorList>
    </citation>
    <scope>NUCLEOTIDE SEQUENCE [LARGE SCALE GENOMIC DNA]</scope>
    <source>
        <strain evidence="9 10">HTSR1</strain>
    </source>
</reference>
<evidence type="ECO:0000259" key="8">
    <source>
        <dbReference type="Pfam" id="PF04577"/>
    </source>
</evidence>
<dbReference type="KEGG" id="halh:HTSR_0856"/>
<dbReference type="Pfam" id="PF04577">
    <property type="entry name" value="Glyco_transf_61"/>
    <property type="match status" value="1"/>
</dbReference>
<dbReference type="Proteomes" id="UP000185608">
    <property type="component" value="Chromosome"/>
</dbReference>
<keyword evidence="6" id="KW-0472">Membrane</keyword>
<protein>
    <recommendedName>
        <fullName evidence="8">Glycosyltransferase 61 catalytic domain-containing protein</fullName>
    </recommendedName>
</protein>
<keyword evidence="4" id="KW-0812">Transmembrane</keyword>
<evidence type="ECO:0000256" key="7">
    <source>
        <dbReference type="ARBA" id="ARBA00023180"/>
    </source>
</evidence>
<dbReference type="GO" id="GO:0016020">
    <property type="term" value="C:membrane"/>
    <property type="evidence" value="ECO:0007669"/>
    <property type="project" value="UniProtKB-SubCell"/>
</dbReference>
<sequence length="406" mass="47488">MSKDSNSPPSIPKRAYHYYARNGFLGLLREAIPFGIKQLIRHQTIPAKELAENTTKDASIWHLDHEPAITISEPSHQTLKETFRGFPKKFQPERRFVCDFKHSHLVGDNAVGIYRGKNIIPETTGYRFGEMYLGLSRNQLLKYMLVSHRNVSQEATHQDLFPLISPDPSYYHWMLEYLPKLRSLEYYKKITGREPLVVIEPNPRKFVQETLEAAGYSTNQRLEWSPRKLKVDRLIVATHRRHNFCYERPQSSYYIPSKLDFAWLKNRFRLDSKENSENGPKRVYISRQNAERGRKVANYKELSNVLNKFDFKSYELENYSFKQQLQIISDADVIMGPHGAGLLNMIFAEDPTIIELFPDNTIKPHFYYISQICDMDYEAVVFKAVNNNDIHIKTDKLEKTIKDGMI</sequence>
<comment type="subcellular location">
    <subcellularLocation>
        <location evidence="1">Membrane</location>
        <topology evidence="1">Single-pass membrane protein</topology>
    </subcellularLocation>
</comment>
<dbReference type="AlphaFoldDB" id="A0A1D8S3W1"/>
<gene>
    <name evidence="9" type="ORF">HTSR_0856</name>
</gene>
<evidence type="ECO:0000256" key="6">
    <source>
        <dbReference type="ARBA" id="ARBA00023136"/>
    </source>
</evidence>
<organism evidence="9 10">
    <name type="scientific">Halodesulfurarchaeum formicicum</name>
    <dbReference type="NCBI Taxonomy" id="1873524"/>
    <lineage>
        <taxon>Archaea</taxon>
        <taxon>Methanobacteriati</taxon>
        <taxon>Methanobacteriota</taxon>
        <taxon>Stenosarchaea group</taxon>
        <taxon>Halobacteria</taxon>
        <taxon>Halobacteriales</taxon>
        <taxon>Halobacteriaceae</taxon>
        <taxon>Halodesulfurarchaeum</taxon>
    </lineage>
</organism>
<evidence type="ECO:0000256" key="3">
    <source>
        <dbReference type="ARBA" id="ARBA00022679"/>
    </source>
</evidence>
<accession>A0A1D8S3W1</accession>
<keyword evidence="5" id="KW-1133">Transmembrane helix</keyword>
<dbReference type="GO" id="GO:0016757">
    <property type="term" value="F:glycosyltransferase activity"/>
    <property type="evidence" value="ECO:0007669"/>
    <property type="project" value="UniProtKB-KW"/>
</dbReference>
<feature type="domain" description="Glycosyltransferase 61 catalytic" evidence="8">
    <location>
        <begin position="170"/>
        <end position="353"/>
    </location>
</feature>
<name>A0A1D8S3W1_9EURY</name>
<dbReference type="InterPro" id="IPR007657">
    <property type="entry name" value="Glycosyltransferase_61"/>
</dbReference>
<dbReference type="PANTHER" id="PTHR20961:SF38">
    <property type="entry name" value="PROTEIN O-LINKED-MANNOSE BETA-1,4-N-ACETYLGLUCOSAMINYLTRANSFERASE 2"/>
    <property type="match status" value="1"/>
</dbReference>
<evidence type="ECO:0000256" key="1">
    <source>
        <dbReference type="ARBA" id="ARBA00004167"/>
    </source>
</evidence>
<evidence type="ECO:0000313" key="9">
    <source>
        <dbReference type="EMBL" id="AOW80042.1"/>
    </source>
</evidence>
<dbReference type="InterPro" id="IPR049625">
    <property type="entry name" value="Glyco_transf_61_cat"/>
</dbReference>
<dbReference type="EMBL" id="CP016070">
    <property type="protein sequence ID" value="AOW80042.1"/>
    <property type="molecule type" value="Genomic_DNA"/>
</dbReference>
<keyword evidence="2" id="KW-0328">Glycosyltransferase</keyword>
<evidence type="ECO:0000256" key="2">
    <source>
        <dbReference type="ARBA" id="ARBA00022676"/>
    </source>
</evidence>
<proteinExistence type="predicted"/>
<evidence type="ECO:0000313" key="10">
    <source>
        <dbReference type="Proteomes" id="UP000185608"/>
    </source>
</evidence>